<dbReference type="AlphaFoldDB" id="A0A2P8FJ58"/>
<sequence length="71" mass="8054">MTVEQLLEKAETLAKSIEGASGDARYELHQQLHRTLEMIRVFGGAIPAQLKRLDLDLLDEEIEDSFDNMPI</sequence>
<name>A0A2P8FJ58_9RHOB</name>
<protein>
    <submittedName>
        <fullName evidence="1">Uncharacterized protein</fullName>
    </submittedName>
</protein>
<evidence type="ECO:0000313" key="1">
    <source>
        <dbReference type="EMBL" id="PSL21733.1"/>
    </source>
</evidence>
<dbReference type="Proteomes" id="UP000240418">
    <property type="component" value="Unassembled WGS sequence"/>
</dbReference>
<dbReference type="EMBL" id="PYGJ01000001">
    <property type="protein sequence ID" value="PSL21733.1"/>
    <property type="molecule type" value="Genomic_DNA"/>
</dbReference>
<evidence type="ECO:0000313" key="2">
    <source>
        <dbReference type="Proteomes" id="UP000240418"/>
    </source>
</evidence>
<comment type="caution">
    <text evidence="1">The sequence shown here is derived from an EMBL/GenBank/DDBJ whole genome shotgun (WGS) entry which is preliminary data.</text>
</comment>
<proteinExistence type="predicted"/>
<reference evidence="1 2" key="1">
    <citation type="submission" date="2018-03" db="EMBL/GenBank/DDBJ databases">
        <title>Genomic Encyclopedia of Archaeal and Bacterial Type Strains, Phase II (KMG-II): from individual species to whole genera.</title>
        <authorList>
            <person name="Goeker M."/>
        </authorList>
    </citation>
    <scope>NUCLEOTIDE SEQUENCE [LARGE SCALE GENOMIC DNA]</scope>
    <source>
        <strain evidence="1 2">DSM 100673</strain>
    </source>
</reference>
<accession>A0A2P8FJ58</accession>
<organism evidence="1 2">
    <name type="scientific">Shimia abyssi</name>
    <dbReference type="NCBI Taxonomy" id="1662395"/>
    <lineage>
        <taxon>Bacteria</taxon>
        <taxon>Pseudomonadati</taxon>
        <taxon>Pseudomonadota</taxon>
        <taxon>Alphaproteobacteria</taxon>
        <taxon>Rhodobacterales</taxon>
        <taxon>Roseobacteraceae</taxon>
    </lineage>
</organism>
<gene>
    <name evidence="1" type="ORF">CLV88_101157</name>
</gene>
<dbReference type="OrthoDB" id="7667358at2"/>
<dbReference type="RefSeq" id="WP_106606461.1">
    <property type="nucleotide sequence ID" value="NZ_PYGJ01000001.1"/>
</dbReference>
<keyword evidence="2" id="KW-1185">Reference proteome</keyword>